<dbReference type="Pfam" id="PF01593">
    <property type="entry name" value="Amino_oxidase"/>
    <property type="match status" value="1"/>
</dbReference>
<evidence type="ECO:0000259" key="4">
    <source>
        <dbReference type="Pfam" id="PF01593"/>
    </source>
</evidence>
<dbReference type="PANTHER" id="PTHR10668:SF105">
    <property type="entry name" value="DEHYDROGENASE-RELATED"/>
    <property type="match status" value="1"/>
</dbReference>
<comment type="caution">
    <text evidence="5">The sequence shown here is derived from an EMBL/GenBank/DDBJ whole genome shotgun (WGS) entry which is preliminary data.</text>
</comment>
<comment type="subunit">
    <text evidence="2">Interacts with COX5B; this interaction may contribute to localize PYROXD2 to the inner face of the inner mitochondrial membrane.</text>
</comment>
<evidence type="ECO:0000256" key="1">
    <source>
        <dbReference type="ARBA" id="ARBA00037217"/>
    </source>
</evidence>
<dbReference type="Gene3D" id="3.50.50.60">
    <property type="entry name" value="FAD/NAD(P)-binding domain"/>
    <property type="match status" value="2"/>
</dbReference>
<evidence type="ECO:0000256" key="3">
    <source>
        <dbReference type="ARBA" id="ARBA00040298"/>
    </source>
</evidence>
<keyword evidence="6" id="KW-1185">Reference proteome</keyword>
<feature type="domain" description="Amine oxidase" evidence="4">
    <location>
        <begin position="17"/>
        <end position="496"/>
    </location>
</feature>
<evidence type="ECO:0000256" key="2">
    <source>
        <dbReference type="ARBA" id="ARBA00038825"/>
    </source>
</evidence>
<dbReference type="AlphaFoldDB" id="A0A9X2SIV4"/>
<protein>
    <recommendedName>
        <fullName evidence="3">Pyridine nucleotide-disulfide oxidoreductase domain-containing protein 2</fullName>
    </recommendedName>
</protein>
<sequence>MSTEAVDAVVIGAGHNGLVAANLLADAGWSVLVLEATEHPGGAVRTAEVTEPGFRNDLFSAFYPMSAVSPVIRGLRLEEHGLRWRHAPDVLAHVLPDDRCVVLSRDVDRTAASVEEFAPGDGDAWRQLFRQWQEIREPLVGALFTPFPPVRSGLKLLRRTGTGEALRLARMLTLPVRRFGDEVFGGEGAKLLLAGNSAHSDLSVDNAGSAVFGWLMAMIGQDEGFPVPAGGAGSLIDALVRRLESRGGKVHCGRPVREVLVGGGRALGVRDSSGDPVRAHKAVLADVPAPVLYGGLVDAQHLPSRLVEDLDRFQWDSGTVKVDWALSGPVPWTAANARGAGTLHLGTDLDGLSAYGGELGRGRTPRRPFLLFGQMTTTDPDRSPAGTESAWAYTHVPRGTMENRAALERRAKRIEETVEANAPGFTSLIKARYIQGPAELQGHNPGLVGGAVNGGTAAIHQQLFFRPVPGTGRADTPVDRLFLAGSSAHPGGAVHGGPGANAARAALARAGVLGAGYAGVIRAAHRAIYG</sequence>
<dbReference type="InterPro" id="IPR036188">
    <property type="entry name" value="FAD/NAD-bd_sf"/>
</dbReference>
<comment type="function">
    <text evidence="1">Probable oxidoreductase that may play a role as regulator of mitochondrial function.</text>
</comment>
<evidence type="ECO:0000313" key="5">
    <source>
        <dbReference type="EMBL" id="MCR6483789.1"/>
    </source>
</evidence>
<dbReference type="Proteomes" id="UP001144096">
    <property type="component" value="Unassembled WGS sequence"/>
</dbReference>
<dbReference type="RefSeq" id="WP_257920420.1">
    <property type="nucleotide sequence ID" value="NZ_JAMXQV010000006.1"/>
</dbReference>
<organism evidence="5 6">
    <name type="scientific">Amycolatopsis iheyensis</name>
    <dbReference type="NCBI Taxonomy" id="2945988"/>
    <lineage>
        <taxon>Bacteria</taxon>
        <taxon>Bacillati</taxon>
        <taxon>Actinomycetota</taxon>
        <taxon>Actinomycetes</taxon>
        <taxon>Pseudonocardiales</taxon>
        <taxon>Pseudonocardiaceae</taxon>
        <taxon>Amycolatopsis</taxon>
    </lineage>
</organism>
<dbReference type="InterPro" id="IPR002937">
    <property type="entry name" value="Amino_oxidase"/>
</dbReference>
<evidence type="ECO:0000313" key="6">
    <source>
        <dbReference type="Proteomes" id="UP001144096"/>
    </source>
</evidence>
<dbReference type="SUPFAM" id="SSF51905">
    <property type="entry name" value="FAD/NAD(P)-binding domain"/>
    <property type="match status" value="1"/>
</dbReference>
<accession>A0A9X2SIV4</accession>
<name>A0A9X2SIV4_9PSEU</name>
<proteinExistence type="predicted"/>
<dbReference type="PANTHER" id="PTHR10668">
    <property type="entry name" value="PHYTOENE DEHYDROGENASE"/>
    <property type="match status" value="1"/>
</dbReference>
<dbReference type="EMBL" id="JAMXQV010000006">
    <property type="protein sequence ID" value="MCR6483789.1"/>
    <property type="molecule type" value="Genomic_DNA"/>
</dbReference>
<dbReference type="GO" id="GO:0016491">
    <property type="term" value="F:oxidoreductase activity"/>
    <property type="evidence" value="ECO:0007669"/>
    <property type="project" value="InterPro"/>
</dbReference>
<reference evidence="5" key="1">
    <citation type="submission" date="2022-06" db="EMBL/GenBank/DDBJ databases">
        <title>Amycolatopsis iheyaensis sp. nov., a new species of the genus Amycolatopsis isolated from soil in Iheya island, Japan.</title>
        <authorList>
            <person name="Ngamcharungchit C."/>
            <person name="Kanto H."/>
            <person name="Take A."/>
            <person name="Intra B."/>
            <person name="Matsumoto A."/>
            <person name="Panbangred W."/>
            <person name="Inahashi Y."/>
        </authorList>
    </citation>
    <scope>NUCLEOTIDE SEQUENCE</scope>
    <source>
        <strain evidence="5">OK19-0408</strain>
    </source>
</reference>
<gene>
    <name evidence="5" type="ORF">M8542_13270</name>
</gene>